<name>A0A8B7CAL4_PHODC</name>
<dbReference type="Pfam" id="PF03595">
    <property type="entry name" value="SLAC1"/>
    <property type="match status" value="1"/>
</dbReference>
<dbReference type="InterPro" id="IPR030183">
    <property type="entry name" value="SLAC/SLAH"/>
</dbReference>
<comment type="similarity">
    <text evidence="3">Belongs to the SLAC1 S-type anion channel family.</text>
</comment>
<evidence type="ECO:0000313" key="13">
    <source>
        <dbReference type="RefSeq" id="XP_008795197.2"/>
    </source>
</evidence>
<feature type="transmembrane region" description="Helical" evidence="11">
    <location>
        <begin position="414"/>
        <end position="432"/>
    </location>
</feature>
<dbReference type="Proteomes" id="UP000228380">
    <property type="component" value="Chromosome 9"/>
</dbReference>
<keyword evidence="5" id="KW-1003">Cell membrane</keyword>
<dbReference type="PANTHER" id="PTHR31269">
    <property type="entry name" value="S-TYPE ANION CHANNEL SLAH3"/>
    <property type="match status" value="1"/>
</dbReference>
<evidence type="ECO:0000256" key="5">
    <source>
        <dbReference type="ARBA" id="ARBA00022475"/>
    </source>
</evidence>
<evidence type="ECO:0000256" key="1">
    <source>
        <dbReference type="ARBA" id="ARBA00004127"/>
    </source>
</evidence>
<dbReference type="KEGG" id="pda:103710982"/>
<feature type="transmembrane region" description="Helical" evidence="11">
    <location>
        <begin position="287"/>
        <end position="311"/>
    </location>
</feature>
<dbReference type="AlphaFoldDB" id="A0A8B7CAL4"/>
<evidence type="ECO:0000256" key="4">
    <source>
        <dbReference type="ARBA" id="ARBA00022448"/>
    </source>
</evidence>
<evidence type="ECO:0000256" key="2">
    <source>
        <dbReference type="ARBA" id="ARBA00004236"/>
    </source>
</evidence>
<reference evidence="12" key="1">
    <citation type="journal article" date="2019" name="Nat. Commun.">
        <title>Genome-wide association mapping of date palm fruit traits.</title>
        <authorList>
            <person name="Hazzouri K.M."/>
            <person name="Gros-Balthazard M."/>
            <person name="Flowers J.M."/>
            <person name="Copetti D."/>
            <person name="Lemansour A."/>
            <person name="Lebrun M."/>
            <person name="Masmoudi K."/>
            <person name="Ferrand S."/>
            <person name="Dhar M.I."/>
            <person name="Fresquez Z.A."/>
            <person name="Rosas U."/>
            <person name="Zhang J."/>
            <person name="Talag J."/>
            <person name="Lee S."/>
            <person name="Kudrna D."/>
            <person name="Powell R.F."/>
            <person name="Leitch I.J."/>
            <person name="Krueger R.R."/>
            <person name="Wing R.A."/>
            <person name="Amiri K.M.A."/>
            <person name="Purugganan M.D."/>
        </authorList>
    </citation>
    <scope>NUCLEOTIDE SEQUENCE [LARGE SCALE GENOMIC DNA]</scope>
    <source>
        <strain evidence="12">cv. Khalas</strain>
    </source>
</reference>
<feature type="transmembrane region" description="Helical" evidence="11">
    <location>
        <begin position="353"/>
        <end position="370"/>
    </location>
</feature>
<comment type="subcellular location">
    <subcellularLocation>
        <location evidence="2">Cell membrane</location>
    </subcellularLocation>
    <subcellularLocation>
        <location evidence="1">Endomembrane system</location>
        <topology evidence="1">Multi-pass membrane protein</topology>
    </subcellularLocation>
</comment>
<organism evidence="12 13">
    <name type="scientific">Phoenix dactylifera</name>
    <name type="common">Date palm</name>
    <dbReference type="NCBI Taxonomy" id="42345"/>
    <lineage>
        <taxon>Eukaryota</taxon>
        <taxon>Viridiplantae</taxon>
        <taxon>Streptophyta</taxon>
        <taxon>Embryophyta</taxon>
        <taxon>Tracheophyta</taxon>
        <taxon>Spermatophyta</taxon>
        <taxon>Magnoliopsida</taxon>
        <taxon>Liliopsida</taxon>
        <taxon>Arecaceae</taxon>
        <taxon>Coryphoideae</taxon>
        <taxon>Phoeniceae</taxon>
        <taxon>Phoenix</taxon>
    </lineage>
</organism>
<evidence type="ECO:0000256" key="9">
    <source>
        <dbReference type="ARBA" id="ARBA00023136"/>
    </source>
</evidence>
<dbReference type="InterPro" id="IPR038665">
    <property type="entry name" value="Voltage-dep_anion_channel_sf"/>
</dbReference>
<evidence type="ECO:0000256" key="10">
    <source>
        <dbReference type="SAM" id="MobiDB-lite"/>
    </source>
</evidence>
<proteinExistence type="inferred from homology"/>
<evidence type="ECO:0000256" key="11">
    <source>
        <dbReference type="SAM" id="Phobius"/>
    </source>
</evidence>
<evidence type="ECO:0000256" key="6">
    <source>
        <dbReference type="ARBA" id="ARBA00022692"/>
    </source>
</evidence>
<keyword evidence="7 11" id="KW-1133">Transmembrane helix</keyword>
<dbReference type="GO" id="GO:0008308">
    <property type="term" value="F:voltage-gated monoatomic anion channel activity"/>
    <property type="evidence" value="ECO:0007669"/>
    <property type="project" value="InterPro"/>
</dbReference>
<feature type="transmembrane region" description="Helical" evidence="11">
    <location>
        <begin position="475"/>
        <end position="494"/>
    </location>
</feature>
<dbReference type="CDD" id="cd09323">
    <property type="entry name" value="TDT_SLAC1_like"/>
    <property type="match status" value="1"/>
</dbReference>
<keyword evidence="8" id="KW-0406">Ion transport</keyword>
<feature type="transmembrane region" description="Helical" evidence="11">
    <location>
        <begin position="391"/>
        <end position="408"/>
    </location>
</feature>
<evidence type="ECO:0000256" key="8">
    <source>
        <dbReference type="ARBA" id="ARBA00023065"/>
    </source>
</evidence>
<feature type="region of interest" description="Disordered" evidence="10">
    <location>
        <begin position="130"/>
        <end position="171"/>
    </location>
</feature>
<dbReference type="InterPro" id="IPR004695">
    <property type="entry name" value="SLAC1/Mae1/Ssu1/TehA"/>
</dbReference>
<keyword evidence="4" id="KW-0813">Transport</keyword>
<dbReference type="Gene3D" id="1.50.10.150">
    <property type="entry name" value="Voltage-dependent anion channel"/>
    <property type="match status" value="1"/>
</dbReference>
<evidence type="ECO:0000256" key="7">
    <source>
        <dbReference type="ARBA" id="ARBA00022989"/>
    </source>
</evidence>
<dbReference type="GeneID" id="103710982"/>
<feature type="transmembrane region" description="Helical" evidence="11">
    <location>
        <begin position="444"/>
        <end position="463"/>
    </location>
</feature>
<evidence type="ECO:0000256" key="3">
    <source>
        <dbReference type="ARBA" id="ARBA00007808"/>
    </source>
</evidence>
<dbReference type="OrthoDB" id="1099at2759"/>
<feature type="transmembrane region" description="Helical" evidence="11">
    <location>
        <begin position="245"/>
        <end position="267"/>
    </location>
</feature>
<gene>
    <name evidence="13" type="primary">LOC103710982</name>
</gene>
<feature type="compositionally biased region" description="Polar residues" evidence="10">
    <location>
        <begin position="154"/>
        <end position="164"/>
    </location>
</feature>
<dbReference type="GO" id="GO:0012505">
    <property type="term" value="C:endomembrane system"/>
    <property type="evidence" value="ECO:0007669"/>
    <property type="project" value="UniProtKB-SubCell"/>
</dbReference>
<feature type="transmembrane region" description="Helical" evidence="11">
    <location>
        <begin position="534"/>
        <end position="558"/>
    </location>
</feature>
<accession>A0A8B7CAL4</accession>
<dbReference type="RefSeq" id="XP_008795197.2">
    <property type="nucleotide sequence ID" value="XM_008796975.4"/>
</dbReference>
<feature type="transmembrane region" description="Helical" evidence="11">
    <location>
        <begin position="501"/>
        <end position="522"/>
    </location>
</feature>
<sequence length="620" mass="68361">MDNKDSIGLAIQGAPEELPSIFRYIQSNEFAGFDTCPSPRGYPAASKGAEPTNFLTGSVCNTPSPNSPIRMIRPPYHSHCVSISMPPSPSVLAEQAKRASGIDQAATNSANMKPNLVINSPAVNLQVPKQAKFHSQPMEAGASQARGTPDRKGLNSSGSQQRVPRSSRLKDHRYNSFKTWSGALERQISVFRGKAPESQEVDGSKRQPEPVPAPHRYFDALEGPELDTLRASEELVLPEDKLWPFLLRFPVSSFGICLGVSSQAILWKTLATSPSMSFLRVSPVINLMLWCIALALTGIVAFIYSLKIIFYFEAVRREYYHPIRVNFFFAPWINCLFLTLGLPPKLAVNLHDALWYVLMAPVLCLELKIYGQWMSGGQRRLSKVANPSNHLAIVGNFVGALLGASMGLKEGPIFFFAVGLAHYSVLFVTLYQRLPTNETLPKELHPVFFLFVAAPSVASMAWANLTGEFGYSSRIAYFIALFLYVSLAVRINFFRGFRFSLAWWAYTFPMTSASIATIRYSAEVENIFTQSLSVALSGISTSAVIALLASTIIHAFVLNDLFPNDISIAISNRRPRETKRRSHMRNATSDVTDIGATHIGNAISDVKETGSSVLTNIRGH</sequence>
<keyword evidence="6 11" id="KW-0812">Transmembrane</keyword>
<feature type="transmembrane region" description="Helical" evidence="11">
    <location>
        <begin position="323"/>
        <end position="341"/>
    </location>
</feature>
<dbReference type="GO" id="GO:0005886">
    <property type="term" value="C:plasma membrane"/>
    <property type="evidence" value="ECO:0007669"/>
    <property type="project" value="UniProtKB-SubCell"/>
</dbReference>
<protein>
    <submittedName>
        <fullName evidence="13">S-type anion channel SLAH2-like</fullName>
    </submittedName>
</protein>
<keyword evidence="12" id="KW-1185">Reference proteome</keyword>
<reference evidence="13" key="2">
    <citation type="submission" date="2025-08" db="UniProtKB">
        <authorList>
            <consortium name="RefSeq"/>
        </authorList>
    </citation>
    <scope>IDENTIFICATION</scope>
    <source>
        <tissue evidence="13">Young leaves</tissue>
    </source>
</reference>
<keyword evidence="9 11" id="KW-0472">Membrane</keyword>
<evidence type="ECO:0000313" key="12">
    <source>
        <dbReference type="Proteomes" id="UP000228380"/>
    </source>
</evidence>
<dbReference type="PANTHER" id="PTHR31269:SF23">
    <property type="entry name" value="OS07G0181100 PROTEIN"/>
    <property type="match status" value="1"/>
</dbReference>
<dbReference type="GO" id="GO:0006873">
    <property type="term" value="P:intracellular monoatomic ion homeostasis"/>
    <property type="evidence" value="ECO:0007669"/>
    <property type="project" value="InterPro"/>
</dbReference>